<dbReference type="Pfam" id="PF11175">
    <property type="entry name" value="DUF2961"/>
    <property type="match status" value="1"/>
</dbReference>
<protein>
    <recommendedName>
        <fullName evidence="4">DUF2961 domain-containing protein</fullName>
    </recommendedName>
</protein>
<organism evidence="2 3">
    <name type="scientific">Sphingobacterium hungaricum</name>
    <dbReference type="NCBI Taxonomy" id="2082723"/>
    <lineage>
        <taxon>Bacteria</taxon>
        <taxon>Pseudomonadati</taxon>
        <taxon>Bacteroidota</taxon>
        <taxon>Sphingobacteriia</taxon>
        <taxon>Sphingobacteriales</taxon>
        <taxon>Sphingobacteriaceae</taxon>
        <taxon>Sphingobacterium</taxon>
    </lineage>
</organism>
<evidence type="ECO:0008006" key="4">
    <source>
        <dbReference type="Google" id="ProtNLM"/>
    </source>
</evidence>
<sequence length="634" mass="71935">MLAQRSRIALFVCFFLTNCILAKAQVNFSSEIKKLSDVALLPQYLSETVVKQESSYDRTGGNNDGFEGTYSYLSKESNGDLVVFEQKGKGVLERIWTPTPTDDTLDFYFDQEKIPRLSIRFRDLFTGKVYPFIQPIVGKKVGGFYSYLPLPYEKGLKIVFRGEKILFHQFQYRELPASQQVTTFTKSLTKDDDEALNKAVEVWNYGNHSVASLYAGRTEVVAKTQELRSNQSITLAEINEGGRILGIEIDSAHLFKGKLRDIALRITWDDDRTGAVFAPVAEFFGYSFGQVSMQSLLLGVNRQGKLYAYFPMPFDNKAKVELVHLAGVDFGKPISIRSKIIYSKEPRDKHKEGKFYAYWKREEPALGSYYDFLKVKGKGHYVGTILQAQATDFTNFTEFFEGDDSTSVDGLMTVHGTGSEDYFNGGWYAQPAGWVEPISGQIHGCLYYSLPQGRTGAYRFFLSDKMPFNKEFYHGIEHGPVNNNRPVDYSSLALYYAEKPLINSQELTASNAKFKDPENYSFYPRLMDYLTYTGDMSRDGFDGKHAEMTIDVNDVPEGNYSVFVRNEMPVPQDLKIEGYSNGEDLSMADKLGKDFIYIGEVQVDQNRTPINLKFDSPQSSKFKFDVLVLSRSAQ</sequence>
<comment type="caution">
    <text evidence="2">The sequence shown here is derived from an EMBL/GenBank/DDBJ whole genome shotgun (WGS) entry which is preliminary data.</text>
</comment>
<proteinExistence type="predicted"/>
<feature type="signal peptide" evidence="1">
    <location>
        <begin position="1"/>
        <end position="24"/>
    </location>
</feature>
<feature type="chain" id="PRO_5037227290" description="DUF2961 domain-containing protein" evidence="1">
    <location>
        <begin position="25"/>
        <end position="634"/>
    </location>
</feature>
<reference evidence="2" key="1">
    <citation type="submission" date="2018-02" db="EMBL/GenBank/DDBJ databases">
        <authorList>
            <person name="Vasarhelyi B.M."/>
            <person name="Deshmukh S."/>
            <person name="Balint B."/>
            <person name="Kukolya J."/>
        </authorList>
    </citation>
    <scope>NUCLEOTIDE SEQUENCE</scope>
    <source>
        <strain evidence="2">KB22</strain>
    </source>
</reference>
<dbReference type="RefSeq" id="WP_196936368.1">
    <property type="nucleotide sequence ID" value="NZ_MU158698.1"/>
</dbReference>
<evidence type="ECO:0000313" key="3">
    <source>
        <dbReference type="Proteomes" id="UP000616201"/>
    </source>
</evidence>
<evidence type="ECO:0000313" key="2">
    <source>
        <dbReference type="EMBL" id="MBE8714383.1"/>
    </source>
</evidence>
<accession>A0A928UWQ2</accession>
<keyword evidence="1" id="KW-0732">Signal</keyword>
<dbReference type="Proteomes" id="UP000616201">
    <property type="component" value="Unassembled WGS sequence"/>
</dbReference>
<dbReference type="Gene3D" id="2.60.120.1390">
    <property type="match status" value="3"/>
</dbReference>
<keyword evidence="3" id="KW-1185">Reference proteome</keyword>
<evidence type="ECO:0000256" key="1">
    <source>
        <dbReference type="SAM" id="SignalP"/>
    </source>
</evidence>
<name>A0A928UWQ2_9SPHI</name>
<dbReference type="AlphaFoldDB" id="A0A928UWQ2"/>
<dbReference type="EMBL" id="PRDK01000006">
    <property type="protein sequence ID" value="MBE8714383.1"/>
    <property type="molecule type" value="Genomic_DNA"/>
</dbReference>
<gene>
    <name evidence="2" type="ORF">C4F49_11880</name>
</gene>
<dbReference type="InterPro" id="IPR021345">
    <property type="entry name" value="DUF2961"/>
</dbReference>